<evidence type="ECO:0000313" key="8">
    <source>
        <dbReference type="EMBL" id="GFT38230.1"/>
    </source>
</evidence>
<feature type="transmembrane region" description="Helical" evidence="5">
    <location>
        <begin position="191"/>
        <end position="213"/>
    </location>
</feature>
<comment type="caution">
    <text evidence="8">The sequence shown here is derived from an EMBL/GenBank/DDBJ whole genome shotgun (WGS) entry which is preliminary data.</text>
</comment>
<feature type="transmembrane region" description="Helical" evidence="5">
    <location>
        <begin position="332"/>
        <end position="351"/>
    </location>
</feature>
<comment type="subcellular location">
    <subcellularLocation>
        <location evidence="1">Membrane</location>
        <topology evidence="1">Multi-pass membrane protein</topology>
    </subcellularLocation>
</comment>
<keyword evidence="9" id="KW-1185">Reference proteome</keyword>
<protein>
    <submittedName>
        <fullName evidence="8">G-protein coupled receptor Mth2</fullName>
    </submittedName>
</protein>
<feature type="transmembrane region" description="Helical" evidence="5">
    <location>
        <begin position="123"/>
        <end position="145"/>
    </location>
</feature>
<dbReference type="OrthoDB" id="6433424at2759"/>
<dbReference type="InterPro" id="IPR053231">
    <property type="entry name" value="GPCR_LN-TM7"/>
</dbReference>
<reference evidence="8" key="1">
    <citation type="submission" date="2020-08" db="EMBL/GenBank/DDBJ databases">
        <title>Multicomponent nature underlies the extraordinary mechanical properties of spider dragline silk.</title>
        <authorList>
            <person name="Kono N."/>
            <person name="Nakamura H."/>
            <person name="Mori M."/>
            <person name="Yoshida Y."/>
            <person name="Ohtoshi R."/>
            <person name="Malay A.D."/>
            <person name="Moran D.A.P."/>
            <person name="Tomita M."/>
            <person name="Numata K."/>
            <person name="Arakawa K."/>
        </authorList>
    </citation>
    <scope>NUCLEOTIDE SEQUENCE</scope>
</reference>
<sequence length="441" mass="51291">MRKRMLSIVLLEVLITFPCIKASIEVFITLDPSDESNFTLITSDNDISFEEHESFKTCFSIDLSPEEYVLFPNKTAFVSAYKRMYKEHSYILLDDHLRICPPSEVSKEDLALSLFVAPSSFKYFSMFGLGVSMAFLFIHIVVFILVPELRNLHEWKLATLCFSLFLGYLVLLCFNVGYVQNSAGFCIATAVFTQFFFFSSLLWMSILSFDIFRSIRLAIKYLRKTNKEFRIKKYVVSSLICWGISLVFTVAPIIADNVEGVDENFKPHFRTHCWFKTKNSFLVFFGIPVSMLIVLIFILYVFTTFTLYSHTLRLRILKIRRNGSLVTQDYRMYLKLAVILGATWITGAVALTFKLIWLWNLFIVIHIFHCSFIFIAFIFSDRTRKSLKLTWFRKRTTAEGMQLAPSFISYLRFSKFIKKDLDIVVNARNETVPIDAIVTHM</sequence>
<proteinExistence type="predicted"/>
<dbReference type="Pfam" id="PF00002">
    <property type="entry name" value="7tm_2"/>
    <property type="match status" value="1"/>
</dbReference>
<dbReference type="GO" id="GO:0016020">
    <property type="term" value="C:membrane"/>
    <property type="evidence" value="ECO:0007669"/>
    <property type="project" value="UniProtKB-SubCell"/>
</dbReference>
<feature type="transmembrane region" description="Helical" evidence="5">
    <location>
        <begin position="281"/>
        <end position="311"/>
    </location>
</feature>
<dbReference type="PROSITE" id="PS50261">
    <property type="entry name" value="G_PROTEIN_RECEP_F2_4"/>
    <property type="match status" value="1"/>
</dbReference>
<dbReference type="GO" id="GO:0007166">
    <property type="term" value="P:cell surface receptor signaling pathway"/>
    <property type="evidence" value="ECO:0007669"/>
    <property type="project" value="InterPro"/>
</dbReference>
<feature type="domain" description="G-protein coupled receptors family 2 profile 2" evidence="7">
    <location>
        <begin position="121"/>
        <end position="381"/>
    </location>
</feature>
<feature type="chain" id="PRO_5036484020" evidence="6">
    <location>
        <begin position="23"/>
        <end position="441"/>
    </location>
</feature>
<dbReference type="Proteomes" id="UP000887013">
    <property type="component" value="Unassembled WGS sequence"/>
</dbReference>
<evidence type="ECO:0000256" key="1">
    <source>
        <dbReference type="ARBA" id="ARBA00004141"/>
    </source>
</evidence>
<dbReference type="InterPro" id="IPR000832">
    <property type="entry name" value="GPCR_2_secretin-like"/>
</dbReference>
<keyword evidence="6" id="KW-0732">Signal</keyword>
<evidence type="ECO:0000313" key="9">
    <source>
        <dbReference type="Proteomes" id="UP000887013"/>
    </source>
</evidence>
<dbReference type="CDD" id="cd15039">
    <property type="entry name" value="7tmB3_Methuselah-like"/>
    <property type="match status" value="1"/>
</dbReference>
<feature type="signal peptide" evidence="6">
    <location>
        <begin position="1"/>
        <end position="22"/>
    </location>
</feature>
<dbReference type="EMBL" id="BMAW01062997">
    <property type="protein sequence ID" value="GFT38230.1"/>
    <property type="molecule type" value="Genomic_DNA"/>
</dbReference>
<organism evidence="8 9">
    <name type="scientific">Nephila pilipes</name>
    <name type="common">Giant wood spider</name>
    <name type="synonym">Nephila maculata</name>
    <dbReference type="NCBI Taxonomy" id="299642"/>
    <lineage>
        <taxon>Eukaryota</taxon>
        <taxon>Metazoa</taxon>
        <taxon>Ecdysozoa</taxon>
        <taxon>Arthropoda</taxon>
        <taxon>Chelicerata</taxon>
        <taxon>Arachnida</taxon>
        <taxon>Araneae</taxon>
        <taxon>Araneomorphae</taxon>
        <taxon>Entelegynae</taxon>
        <taxon>Araneoidea</taxon>
        <taxon>Nephilidae</taxon>
        <taxon>Nephila</taxon>
    </lineage>
</organism>
<dbReference type="SUPFAM" id="SSF81321">
    <property type="entry name" value="Family A G protein-coupled receptor-like"/>
    <property type="match status" value="1"/>
</dbReference>
<accession>A0A8X6NYF3</accession>
<dbReference type="GO" id="GO:0004930">
    <property type="term" value="F:G protein-coupled receptor activity"/>
    <property type="evidence" value="ECO:0007669"/>
    <property type="project" value="InterPro"/>
</dbReference>
<evidence type="ECO:0000256" key="2">
    <source>
        <dbReference type="ARBA" id="ARBA00022692"/>
    </source>
</evidence>
<evidence type="ECO:0000256" key="5">
    <source>
        <dbReference type="SAM" id="Phobius"/>
    </source>
</evidence>
<dbReference type="PANTHER" id="PTHR45902">
    <property type="entry name" value="LATROPHILIN RECEPTOR-LIKE PROTEIN A"/>
    <property type="match status" value="1"/>
</dbReference>
<feature type="transmembrane region" description="Helical" evidence="5">
    <location>
        <begin position="357"/>
        <end position="379"/>
    </location>
</feature>
<gene>
    <name evidence="8" type="primary">mth2_0</name>
    <name evidence="8" type="ORF">NPIL_110771</name>
</gene>
<name>A0A8X6NYF3_NEPPI</name>
<feature type="transmembrane region" description="Helical" evidence="5">
    <location>
        <begin position="157"/>
        <end position="179"/>
    </location>
</feature>
<dbReference type="PANTHER" id="PTHR45902:SF5">
    <property type="entry name" value="G-PROTEIN COUPLED RECEPTORS FAMILY 2 PROFILE 2 DOMAIN-CONTAINING PROTEIN"/>
    <property type="match status" value="1"/>
</dbReference>
<keyword evidence="2 5" id="KW-0812">Transmembrane</keyword>
<dbReference type="InterPro" id="IPR017981">
    <property type="entry name" value="GPCR_2-like_7TM"/>
</dbReference>
<keyword evidence="4 5" id="KW-0472">Membrane</keyword>
<evidence type="ECO:0000259" key="7">
    <source>
        <dbReference type="PROSITE" id="PS50261"/>
    </source>
</evidence>
<dbReference type="Gene3D" id="1.20.1070.10">
    <property type="entry name" value="Rhodopsin 7-helix transmembrane proteins"/>
    <property type="match status" value="1"/>
</dbReference>
<keyword evidence="3 5" id="KW-1133">Transmembrane helix</keyword>
<keyword evidence="8" id="KW-0675">Receptor</keyword>
<feature type="transmembrane region" description="Helical" evidence="5">
    <location>
        <begin position="234"/>
        <end position="255"/>
    </location>
</feature>
<evidence type="ECO:0000256" key="3">
    <source>
        <dbReference type="ARBA" id="ARBA00022989"/>
    </source>
</evidence>
<evidence type="ECO:0000256" key="4">
    <source>
        <dbReference type="ARBA" id="ARBA00023136"/>
    </source>
</evidence>
<evidence type="ECO:0000256" key="6">
    <source>
        <dbReference type="SAM" id="SignalP"/>
    </source>
</evidence>
<dbReference type="AlphaFoldDB" id="A0A8X6NYF3"/>